<protein>
    <submittedName>
        <fullName evidence="11">Transcription factor MYB61</fullName>
    </submittedName>
</protein>
<keyword evidence="10" id="KW-1185">Reference proteome</keyword>
<dbReference type="GO" id="GO:0003677">
    <property type="term" value="F:DNA binding"/>
    <property type="evidence" value="ECO:0007669"/>
    <property type="project" value="UniProtKB-KW"/>
</dbReference>
<evidence type="ECO:0000256" key="4">
    <source>
        <dbReference type="ARBA" id="ARBA00023125"/>
    </source>
</evidence>
<evidence type="ECO:0000256" key="6">
    <source>
        <dbReference type="ARBA" id="ARBA00023242"/>
    </source>
</evidence>
<proteinExistence type="predicted"/>
<accession>A0A1S2XYD6</accession>
<evidence type="ECO:0000259" key="8">
    <source>
        <dbReference type="PROSITE" id="PS50090"/>
    </source>
</evidence>
<evidence type="ECO:0000256" key="5">
    <source>
        <dbReference type="ARBA" id="ARBA00023163"/>
    </source>
</evidence>
<feature type="region of interest" description="Disordered" evidence="7">
    <location>
        <begin position="157"/>
        <end position="196"/>
    </location>
</feature>
<dbReference type="PROSITE" id="PS51294">
    <property type="entry name" value="HTH_MYB"/>
    <property type="match status" value="2"/>
</dbReference>
<comment type="subcellular location">
    <subcellularLocation>
        <location evidence="1">Nucleus</location>
    </subcellularLocation>
</comment>
<keyword evidence="6" id="KW-0539">Nucleus</keyword>
<reference evidence="10" key="1">
    <citation type="journal article" date="2013" name="Nat. Biotechnol.">
        <title>Draft genome sequence of chickpea (Cicer arietinum) provides a resource for trait improvement.</title>
        <authorList>
            <person name="Varshney R.K."/>
            <person name="Song C."/>
            <person name="Saxena R.K."/>
            <person name="Azam S."/>
            <person name="Yu S."/>
            <person name="Sharpe A.G."/>
            <person name="Cannon S."/>
            <person name="Baek J."/>
            <person name="Rosen B.D."/>
            <person name="Tar'an B."/>
            <person name="Millan T."/>
            <person name="Zhang X."/>
            <person name="Ramsay L.D."/>
            <person name="Iwata A."/>
            <person name="Wang Y."/>
            <person name="Nelson W."/>
            <person name="Farmer A.D."/>
            <person name="Gaur P.M."/>
            <person name="Soderlund C."/>
            <person name="Penmetsa R.V."/>
            <person name="Xu C."/>
            <person name="Bharti A.K."/>
            <person name="He W."/>
            <person name="Winter P."/>
            <person name="Zhao S."/>
            <person name="Hane J.K."/>
            <person name="Carrasquilla-Garcia N."/>
            <person name="Condie J.A."/>
            <person name="Upadhyaya H.D."/>
            <person name="Luo M.C."/>
            <person name="Thudi M."/>
            <person name="Gowda C.L."/>
            <person name="Singh N.P."/>
            <person name="Lichtenzveig J."/>
            <person name="Gali K.K."/>
            <person name="Rubio J."/>
            <person name="Nadarajan N."/>
            <person name="Dolezel J."/>
            <person name="Bansal K.C."/>
            <person name="Xu X."/>
            <person name="Edwards D."/>
            <person name="Zhang G."/>
            <person name="Kahl G."/>
            <person name="Gil J."/>
            <person name="Singh K.B."/>
            <person name="Datta S.K."/>
            <person name="Jackson S.A."/>
            <person name="Wang J."/>
            <person name="Cook D.R."/>
        </authorList>
    </citation>
    <scope>NUCLEOTIDE SEQUENCE [LARGE SCALE GENOMIC DNA]</scope>
    <source>
        <strain evidence="10">cv. CDC Frontier</strain>
    </source>
</reference>
<keyword evidence="5" id="KW-0804">Transcription</keyword>
<keyword evidence="4" id="KW-0238">DNA-binding</keyword>
<reference evidence="11" key="2">
    <citation type="submission" date="2025-08" db="UniProtKB">
        <authorList>
            <consortium name="RefSeq"/>
        </authorList>
    </citation>
    <scope>IDENTIFICATION</scope>
    <source>
        <tissue evidence="11">Etiolated seedlings</tissue>
    </source>
</reference>
<evidence type="ECO:0000256" key="1">
    <source>
        <dbReference type="ARBA" id="ARBA00004123"/>
    </source>
</evidence>
<dbReference type="PaxDb" id="3827-XP_004495851.1"/>
<evidence type="ECO:0000313" key="10">
    <source>
        <dbReference type="Proteomes" id="UP000087171"/>
    </source>
</evidence>
<dbReference type="PROSITE" id="PS50090">
    <property type="entry name" value="MYB_LIKE"/>
    <property type="match status" value="2"/>
</dbReference>
<dbReference type="GO" id="GO:0005634">
    <property type="term" value="C:nucleus"/>
    <property type="evidence" value="ECO:0007669"/>
    <property type="project" value="UniProtKB-SubCell"/>
</dbReference>
<dbReference type="FunFam" id="1.10.10.60:FF:000221">
    <property type="entry name" value="MYB transcription factor"/>
    <property type="match status" value="1"/>
</dbReference>
<evidence type="ECO:0000256" key="3">
    <source>
        <dbReference type="ARBA" id="ARBA00023015"/>
    </source>
</evidence>
<dbReference type="GeneID" id="101513782"/>
<dbReference type="InterPro" id="IPR051953">
    <property type="entry name" value="Plant_SW-associated_TFs"/>
</dbReference>
<gene>
    <name evidence="11" type="primary">LOC101513782</name>
</gene>
<dbReference type="AlphaFoldDB" id="A0A1S2XYD6"/>
<dbReference type="CDD" id="cd00167">
    <property type="entry name" value="SANT"/>
    <property type="match status" value="2"/>
</dbReference>
<dbReference type="RefSeq" id="XP_004495851.1">
    <property type="nucleotide sequence ID" value="XM_004495794.3"/>
</dbReference>
<dbReference type="KEGG" id="cam:101513782"/>
<dbReference type="PANTHER" id="PTHR47997">
    <property type="entry name" value="MYB DOMAIN PROTEIN 55"/>
    <property type="match status" value="1"/>
</dbReference>
<feature type="domain" description="HTH myb-type" evidence="9">
    <location>
        <begin position="9"/>
        <end position="61"/>
    </location>
</feature>
<feature type="domain" description="Myb-like" evidence="8">
    <location>
        <begin position="9"/>
        <end position="61"/>
    </location>
</feature>
<keyword evidence="3" id="KW-0805">Transcription regulation</keyword>
<dbReference type="InterPro" id="IPR001005">
    <property type="entry name" value="SANT/Myb"/>
</dbReference>
<dbReference type="Pfam" id="PF00249">
    <property type="entry name" value="Myb_DNA-binding"/>
    <property type="match status" value="2"/>
</dbReference>
<evidence type="ECO:0000259" key="9">
    <source>
        <dbReference type="PROSITE" id="PS51294"/>
    </source>
</evidence>
<dbReference type="Gene3D" id="1.10.10.60">
    <property type="entry name" value="Homeodomain-like"/>
    <property type="match status" value="2"/>
</dbReference>
<dbReference type="FunFam" id="1.10.10.60:FF:000047">
    <property type="entry name" value="Myb transcription factor"/>
    <property type="match status" value="1"/>
</dbReference>
<sequence length="428" mass="48410">MGRHSCCYKQKLRKGLWSPEEDEKLLRHITKYGHGCWSSVPKQAGLQRCGKSCRLRWINYLRPDLKRGTFSQDEENLIIELHAVLGNRWSQIAAQLPGRTDNEIKNLWNSCLKKKLRQKGIDPVTHKPLSEVENLEDNVKSQEKVAQVSNELNLLKSESSKSDAASCDHRTSTSLSPKAYAQEMDGSGSYTKSESSNLMNSKDMFLDKFMNHQTDLMANFPLQMSFSNTENDCLTNDSNSSHWFNQTGKTFDMNSEFPFNSNSILTPTTTTSTTTMFLPNSFCCNDSSLATIHSDNVSTPCGSNYWEVNRSDNRSNNSSTLNLQNNIFSSWGLADCSINSTKEAQIHDMIEHNHAEEEAKWENNYLHNPILMLASESLCNEIKPSMMQLVPHDTLGAILPHTKQQEQSQASNIFSKDIQKLRAAFGDM</sequence>
<evidence type="ECO:0000256" key="2">
    <source>
        <dbReference type="ARBA" id="ARBA00022737"/>
    </source>
</evidence>
<dbReference type="InterPro" id="IPR009057">
    <property type="entry name" value="Homeodomain-like_sf"/>
</dbReference>
<dbReference type="PANTHER" id="PTHR47997:SF75">
    <property type="entry name" value="MYB DOMAIN PROTEIN 55"/>
    <property type="match status" value="1"/>
</dbReference>
<dbReference type="eggNOG" id="KOG0048">
    <property type="taxonomic scope" value="Eukaryota"/>
</dbReference>
<name>A0A1S2XYD6_CICAR</name>
<dbReference type="InterPro" id="IPR017930">
    <property type="entry name" value="Myb_dom"/>
</dbReference>
<dbReference type="OrthoDB" id="2143914at2759"/>
<feature type="compositionally biased region" description="Basic and acidic residues" evidence="7">
    <location>
        <begin position="158"/>
        <end position="171"/>
    </location>
</feature>
<feature type="domain" description="HTH myb-type" evidence="9">
    <location>
        <begin position="62"/>
        <end position="116"/>
    </location>
</feature>
<dbReference type="SUPFAM" id="SSF46689">
    <property type="entry name" value="Homeodomain-like"/>
    <property type="match status" value="1"/>
</dbReference>
<evidence type="ECO:0000313" key="11">
    <source>
        <dbReference type="RefSeq" id="XP_004495851.1"/>
    </source>
</evidence>
<dbReference type="Proteomes" id="UP000087171">
    <property type="component" value="Chromosome Ca4"/>
</dbReference>
<dbReference type="SMART" id="SM00717">
    <property type="entry name" value="SANT"/>
    <property type="match status" value="2"/>
</dbReference>
<organism evidence="10 11">
    <name type="scientific">Cicer arietinum</name>
    <name type="common">Chickpea</name>
    <name type="synonym">Garbanzo</name>
    <dbReference type="NCBI Taxonomy" id="3827"/>
    <lineage>
        <taxon>Eukaryota</taxon>
        <taxon>Viridiplantae</taxon>
        <taxon>Streptophyta</taxon>
        <taxon>Embryophyta</taxon>
        <taxon>Tracheophyta</taxon>
        <taxon>Spermatophyta</taxon>
        <taxon>Magnoliopsida</taxon>
        <taxon>eudicotyledons</taxon>
        <taxon>Gunneridae</taxon>
        <taxon>Pentapetalae</taxon>
        <taxon>rosids</taxon>
        <taxon>fabids</taxon>
        <taxon>Fabales</taxon>
        <taxon>Fabaceae</taxon>
        <taxon>Papilionoideae</taxon>
        <taxon>50 kb inversion clade</taxon>
        <taxon>NPAAA clade</taxon>
        <taxon>Hologalegina</taxon>
        <taxon>IRL clade</taxon>
        <taxon>Cicereae</taxon>
        <taxon>Cicer</taxon>
    </lineage>
</organism>
<feature type="domain" description="Myb-like" evidence="8">
    <location>
        <begin position="62"/>
        <end position="112"/>
    </location>
</feature>
<evidence type="ECO:0000256" key="7">
    <source>
        <dbReference type="SAM" id="MobiDB-lite"/>
    </source>
</evidence>
<keyword evidence="2" id="KW-0677">Repeat</keyword>